<comment type="caution">
    <text evidence="1">The sequence shown here is derived from an EMBL/GenBank/DDBJ whole genome shotgun (WGS) entry which is preliminary data.</text>
</comment>
<dbReference type="Pfam" id="PF12675">
    <property type="entry name" value="DUF3795"/>
    <property type="match status" value="1"/>
</dbReference>
<protein>
    <submittedName>
        <fullName evidence="1">DUF3795 domain-containing protein</fullName>
    </submittedName>
</protein>
<dbReference type="RefSeq" id="WP_268924472.1">
    <property type="nucleotide sequence ID" value="NZ_JAPTGB010000005.1"/>
</dbReference>
<name>A0ABT4IET7_9EURY</name>
<evidence type="ECO:0000313" key="2">
    <source>
        <dbReference type="Proteomes" id="UP001141422"/>
    </source>
</evidence>
<keyword evidence="2" id="KW-1185">Reference proteome</keyword>
<gene>
    <name evidence="1" type="ORF">O0S10_03270</name>
</gene>
<evidence type="ECO:0000313" key="1">
    <source>
        <dbReference type="EMBL" id="MCZ0860252.1"/>
    </source>
</evidence>
<proteinExistence type="predicted"/>
<accession>A0ABT4IET7</accession>
<reference evidence="1" key="1">
    <citation type="submission" date="2022-12" db="EMBL/GenBank/DDBJ databases">
        <title>Isolation and characterisation of novel Methanocorpusculum spp. from native Australian herbivores indicates the genus is ancestrally host-associated.</title>
        <authorList>
            <person name="Volmer J.G."/>
            <person name="Soo R.M."/>
            <person name="Evans P.N."/>
            <person name="Hoedt E.C."/>
            <person name="Astorga Alsina A.L."/>
            <person name="Woodcroft B.J."/>
            <person name="Tyson G.W."/>
            <person name="Hugenholtz P."/>
            <person name="Morrison M."/>
        </authorList>
    </citation>
    <scope>NUCLEOTIDE SEQUENCE</scope>
    <source>
        <strain evidence="1">MG</strain>
    </source>
</reference>
<sequence>MNTLAVCGMICSLCCQHLKKKNPCPGCVSDEPDKPIHCRDCSIAACASEKGLSFCFLCGEFPCRRIKNLDRRYVRRYQASLIAFGIRAKEIGVKNFLAEELPRWTCD</sequence>
<dbReference type="InterPro" id="IPR024227">
    <property type="entry name" value="DUF3795"/>
</dbReference>
<dbReference type="EMBL" id="JAPTGB010000005">
    <property type="protein sequence ID" value="MCZ0860252.1"/>
    <property type="molecule type" value="Genomic_DNA"/>
</dbReference>
<organism evidence="1 2">
    <name type="scientific">Methanocorpusculum petauri</name>
    <dbReference type="NCBI Taxonomy" id="3002863"/>
    <lineage>
        <taxon>Archaea</taxon>
        <taxon>Methanobacteriati</taxon>
        <taxon>Methanobacteriota</taxon>
        <taxon>Stenosarchaea group</taxon>
        <taxon>Methanomicrobia</taxon>
        <taxon>Methanomicrobiales</taxon>
        <taxon>Methanocorpusculaceae</taxon>
        <taxon>Methanocorpusculum</taxon>
    </lineage>
</organism>
<dbReference type="Proteomes" id="UP001141422">
    <property type="component" value="Unassembled WGS sequence"/>
</dbReference>